<comment type="function">
    <text evidence="2">Catalyzes the formation of N(7)-methylguanine at position 46 (m7G46) in tRNA.</text>
</comment>
<dbReference type="PANTHER" id="PTHR23417">
    <property type="entry name" value="3-DEOXY-D-MANNO-OCTULOSONIC-ACID TRANSFERASE/TRNA GUANINE-N 7 - -METHYLTRANSFERASE"/>
    <property type="match status" value="1"/>
</dbReference>
<evidence type="ECO:0000256" key="7">
    <source>
        <dbReference type="ARBA" id="ARBA00022694"/>
    </source>
</evidence>
<evidence type="ECO:0000313" key="9">
    <source>
        <dbReference type="Proteomes" id="UP000282388"/>
    </source>
</evidence>
<reference evidence="8 9" key="1">
    <citation type="submission" date="2018-09" db="EMBL/GenBank/DDBJ databases">
        <title>The draft genome of Acinetobacter spp. strains.</title>
        <authorList>
            <person name="Qin J."/>
            <person name="Feng Y."/>
            <person name="Zong Z."/>
        </authorList>
    </citation>
    <scope>NUCLEOTIDE SEQUENCE [LARGE SCALE GENOMIC DNA]</scope>
    <source>
        <strain evidence="8 9">WCHAc060012</strain>
    </source>
</reference>
<proteinExistence type="predicted"/>
<dbReference type="GO" id="GO:0043527">
    <property type="term" value="C:tRNA methyltransferase complex"/>
    <property type="evidence" value="ECO:0007669"/>
    <property type="project" value="TreeGrafter"/>
</dbReference>
<dbReference type="AlphaFoldDB" id="A0A3A8E6T4"/>
<name>A0A3A8E6T4_9GAMM</name>
<dbReference type="InterPro" id="IPR029063">
    <property type="entry name" value="SAM-dependent_MTases_sf"/>
</dbReference>
<evidence type="ECO:0000256" key="4">
    <source>
        <dbReference type="ARBA" id="ARBA00022603"/>
    </source>
</evidence>
<evidence type="ECO:0000256" key="3">
    <source>
        <dbReference type="ARBA" id="ARBA00011977"/>
    </source>
</evidence>
<evidence type="ECO:0000256" key="5">
    <source>
        <dbReference type="ARBA" id="ARBA00022679"/>
    </source>
</evidence>
<keyword evidence="9" id="KW-1185">Reference proteome</keyword>
<evidence type="ECO:0000256" key="2">
    <source>
        <dbReference type="ARBA" id="ARBA00003015"/>
    </source>
</evidence>
<sequence length="218" mass="24745">MPIRQFQAQRMHAPRDFQAIANLPVCVEIGAGKGKHALLFSGQNPQSKLIAVERTREKFLAMQKQHLIEGQSNLQTVHADALPWVVHALFPAQVQQFFILYPNPEPHNPAQRWLNMPFFEFLLSRLQEGGSITLASNIPEYIAEAQQQLIDVWKLPFIKEVIAADSARTHFEIKYLERGELCQQLKITKPAGYSTRFDDFQPLQGKSLKAEDSAAEAQ</sequence>
<dbReference type="Gene3D" id="3.40.50.150">
    <property type="entry name" value="Vaccinia Virus protein VP39"/>
    <property type="match status" value="1"/>
</dbReference>
<evidence type="ECO:0000313" key="8">
    <source>
        <dbReference type="EMBL" id="RKG29296.1"/>
    </source>
</evidence>
<dbReference type="PANTHER" id="PTHR23417:SF14">
    <property type="entry name" value="PENTACOTRIPEPTIDE-REPEAT REGION OF PRORP DOMAIN-CONTAINING PROTEIN"/>
    <property type="match status" value="1"/>
</dbReference>
<dbReference type="InterPro" id="IPR003358">
    <property type="entry name" value="tRNA_(Gua-N-7)_MeTrfase_Trmb"/>
</dbReference>
<dbReference type="PROSITE" id="PS51625">
    <property type="entry name" value="SAM_MT_TRMB"/>
    <property type="match status" value="1"/>
</dbReference>
<keyword evidence="4 8" id="KW-0489">Methyltransferase</keyword>
<dbReference type="EC" id="2.1.1.33" evidence="3"/>
<comment type="caution">
    <text evidence="8">The sequence shown here is derived from an EMBL/GenBank/DDBJ whole genome shotgun (WGS) entry which is preliminary data.</text>
</comment>
<dbReference type="OrthoDB" id="9809889at2"/>
<keyword evidence="6" id="KW-0949">S-adenosyl-L-methionine</keyword>
<keyword evidence="7" id="KW-0819">tRNA processing</keyword>
<organism evidence="8 9">
    <name type="scientific">Acinetobacter tianfuensis</name>
    <dbReference type="NCBI Taxonomy" id="2419603"/>
    <lineage>
        <taxon>Bacteria</taxon>
        <taxon>Pseudomonadati</taxon>
        <taxon>Pseudomonadota</taxon>
        <taxon>Gammaproteobacteria</taxon>
        <taxon>Moraxellales</taxon>
        <taxon>Moraxellaceae</taxon>
        <taxon>Acinetobacter</taxon>
    </lineage>
</organism>
<gene>
    <name evidence="8" type="ORF">D7V32_15625</name>
</gene>
<dbReference type="Proteomes" id="UP000282388">
    <property type="component" value="Unassembled WGS sequence"/>
</dbReference>
<dbReference type="EMBL" id="RAXV01000047">
    <property type="protein sequence ID" value="RKG29296.1"/>
    <property type="molecule type" value="Genomic_DNA"/>
</dbReference>
<evidence type="ECO:0000256" key="6">
    <source>
        <dbReference type="ARBA" id="ARBA00022691"/>
    </source>
</evidence>
<accession>A0A3A8E6T4</accession>
<protein>
    <recommendedName>
        <fullName evidence="3">tRNA (guanine(46)-N(7))-methyltransferase</fullName>
        <ecNumber evidence="3">2.1.1.33</ecNumber>
    </recommendedName>
</protein>
<keyword evidence="5 8" id="KW-0808">Transferase</keyword>
<dbReference type="GO" id="GO:0008176">
    <property type="term" value="F:tRNA (guanine(46)-N7)-methyltransferase activity"/>
    <property type="evidence" value="ECO:0007669"/>
    <property type="project" value="UniProtKB-EC"/>
</dbReference>
<dbReference type="Pfam" id="PF02390">
    <property type="entry name" value="Methyltransf_4"/>
    <property type="match status" value="1"/>
</dbReference>
<evidence type="ECO:0000256" key="1">
    <source>
        <dbReference type="ARBA" id="ARBA00000142"/>
    </source>
</evidence>
<comment type="catalytic activity">
    <reaction evidence="1">
        <text>guanosine(46) in tRNA + S-adenosyl-L-methionine = N(7)-methylguanosine(46) in tRNA + S-adenosyl-L-homocysteine</text>
        <dbReference type="Rhea" id="RHEA:42708"/>
        <dbReference type="Rhea" id="RHEA-COMP:10188"/>
        <dbReference type="Rhea" id="RHEA-COMP:10189"/>
        <dbReference type="ChEBI" id="CHEBI:57856"/>
        <dbReference type="ChEBI" id="CHEBI:59789"/>
        <dbReference type="ChEBI" id="CHEBI:74269"/>
        <dbReference type="ChEBI" id="CHEBI:74480"/>
        <dbReference type="EC" id="2.1.1.33"/>
    </reaction>
</comment>
<dbReference type="SUPFAM" id="SSF53335">
    <property type="entry name" value="S-adenosyl-L-methionine-dependent methyltransferases"/>
    <property type="match status" value="1"/>
</dbReference>